<reference evidence="2 3" key="1">
    <citation type="submission" date="2022-02" db="EMBL/GenBank/DDBJ databases">
        <title>Paenibacillus sp. MBLB1776 Whole Genome Shotgun Sequencing.</title>
        <authorList>
            <person name="Hwang C.Y."/>
            <person name="Cho E.-S."/>
            <person name="Seo M.-J."/>
        </authorList>
    </citation>
    <scope>NUCLEOTIDE SEQUENCE [LARGE SCALE GENOMIC DNA]</scope>
    <source>
        <strain evidence="2 3">MBLB1776</strain>
    </source>
</reference>
<dbReference type="Pfam" id="PF13527">
    <property type="entry name" value="Acetyltransf_9"/>
    <property type="match status" value="1"/>
</dbReference>
<evidence type="ECO:0000313" key="2">
    <source>
        <dbReference type="EMBL" id="WNQ11191.1"/>
    </source>
</evidence>
<dbReference type="CDD" id="cd04301">
    <property type="entry name" value="NAT_SF"/>
    <property type="match status" value="1"/>
</dbReference>
<name>A0AA96LFR8_9BACL</name>
<keyword evidence="3" id="KW-1185">Reference proteome</keyword>
<dbReference type="Gene3D" id="3.40.630.30">
    <property type="match status" value="1"/>
</dbReference>
<dbReference type="PROSITE" id="PS51186">
    <property type="entry name" value="GNAT"/>
    <property type="match status" value="1"/>
</dbReference>
<dbReference type="EMBL" id="CP130318">
    <property type="protein sequence ID" value="WNQ11191.1"/>
    <property type="molecule type" value="Genomic_DNA"/>
</dbReference>
<dbReference type="EC" id="2.3.1.-" evidence="2"/>
<dbReference type="Proteomes" id="UP001305702">
    <property type="component" value="Chromosome"/>
</dbReference>
<proteinExistence type="predicted"/>
<dbReference type="SUPFAM" id="SSF55729">
    <property type="entry name" value="Acyl-CoA N-acyltransferases (Nat)"/>
    <property type="match status" value="1"/>
</dbReference>
<keyword evidence="2" id="KW-0012">Acyltransferase</keyword>
<gene>
    <name evidence="2" type="ORF">MJA45_26925</name>
</gene>
<dbReference type="InterPro" id="IPR016181">
    <property type="entry name" value="Acyl_CoA_acyltransferase"/>
</dbReference>
<feature type="domain" description="N-acetyltransferase" evidence="1">
    <location>
        <begin position="2"/>
        <end position="178"/>
    </location>
</feature>
<keyword evidence="2" id="KW-0808">Transferase</keyword>
<dbReference type="RefSeq" id="WP_315604967.1">
    <property type="nucleotide sequence ID" value="NZ_CP130318.1"/>
</dbReference>
<protein>
    <submittedName>
        <fullName evidence="2">GNAT family N-acetyltransferase</fullName>
        <ecNumber evidence="2">2.3.1.-</ecNumber>
    </submittedName>
</protein>
<evidence type="ECO:0000259" key="1">
    <source>
        <dbReference type="PROSITE" id="PS51186"/>
    </source>
</evidence>
<sequence length="384" mass="41131">MTDFRLVKPEELQEAVRLSDATFRDEEQKSMGEGFPNVFSPSLQQSYGAFTDGKLVAFMGLVPAVLRVGAARLDVFQLGSVCTDPAYRGQGLASGMLQEVIGHAGRSGASLLLVSGGRSLYTNAACCGYGSVARYTLTPASLQNAEAAVLASEGTVFRELEPTDLLALHALAEARPVRYDQSAADLAQLLQAEAYGSCVKLRHRVLLAERDGRLTAFAVIGVPYREGLKNPPRVIEWAGDAQAAAALFADATGTFGLERLVVPVPWHERGLAAAVAPLAENQEPEPSYHTLKILSAERLFLQLAPFFEERGAGAEAGPPAARDLEDGRFELRLSGGEARTLAPEELISLLFDPEPKPGAAAEIREAYPALLPVPLPYNQGLNYV</sequence>
<evidence type="ECO:0000313" key="3">
    <source>
        <dbReference type="Proteomes" id="UP001305702"/>
    </source>
</evidence>
<dbReference type="AlphaFoldDB" id="A0AA96LFR8"/>
<dbReference type="KEGG" id="paun:MJA45_26925"/>
<accession>A0AA96LFR8</accession>
<dbReference type="GO" id="GO:0016747">
    <property type="term" value="F:acyltransferase activity, transferring groups other than amino-acyl groups"/>
    <property type="evidence" value="ECO:0007669"/>
    <property type="project" value="InterPro"/>
</dbReference>
<dbReference type="InterPro" id="IPR000182">
    <property type="entry name" value="GNAT_dom"/>
</dbReference>
<organism evidence="2 3">
    <name type="scientific">Paenibacillus aurantius</name>
    <dbReference type="NCBI Taxonomy" id="2918900"/>
    <lineage>
        <taxon>Bacteria</taxon>
        <taxon>Bacillati</taxon>
        <taxon>Bacillota</taxon>
        <taxon>Bacilli</taxon>
        <taxon>Bacillales</taxon>
        <taxon>Paenibacillaceae</taxon>
        <taxon>Paenibacillus</taxon>
    </lineage>
</organism>